<dbReference type="GO" id="GO:0009062">
    <property type="term" value="P:fatty acid catabolic process"/>
    <property type="evidence" value="ECO:0007669"/>
    <property type="project" value="TreeGrafter"/>
</dbReference>
<name>A0A085MLZ6_9BILA</name>
<evidence type="ECO:0000259" key="3">
    <source>
        <dbReference type="Pfam" id="PF02551"/>
    </source>
</evidence>
<evidence type="ECO:0000313" key="5">
    <source>
        <dbReference type="Proteomes" id="UP000030764"/>
    </source>
</evidence>
<dbReference type="PANTHER" id="PTHR11066">
    <property type="entry name" value="ACYL-COA THIOESTERASE"/>
    <property type="match status" value="1"/>
</dbReference>
<accession>A0A085MLZ6</accession>
<dbReference type="InterPro" id="IPR003703">
    <property type="entry name" value="Acyl_CoA_thio"/>
</dbReference>
<evidence type="ECO:0000256" key="1">
    <source>
        <dbReference type="ARBA" id="ARBA00006538"/>
    </source>
</evidence>
<feature type="region of interest" description="Disordered" evidence="2">
    <location>
        <begin position="137"/>
        <end position="158"/>
    </location>
</feature>
<sequence length="322" mass="36736">MNPYKVIFNQIKRGACVFAGGRACSLPDLLKGVEKLDKHCSRFRSTNLMEGIVASQRIFGGQMIGQAIYAACSGTMHSEALVPRSLHVSFMKGGNVNHPLLFVMNDNYKDNLRRHCTVSVMQKDTMVISINMSLQKPETEESTFHEDSIPPSPQPEQLPKHDSWFHSYLKMRDADELDYMIIDMMTKGLSHTFDNREVDEFYGDDLQLPRNVFWVKAHESVDQREPALHHAIVSYISDSLMIAAALRPHVSLFSNVSQIASLNHCIWFHQKRFNISDWMFRLSSIRYWEAMVSPGKIGNDSNSRSFDSYGSQFMDTLTTALE</sequence>
<keyword evidence="5" id="KW-1185">Reference proteome</keyword>
<dbReference type="SUPFAM" id="SSF54637">
    <property type="entry name" value="Thioesterase/thiol ester dehydrase-isomerase"/>
    <property type="match status" value="2"/>
</dbReference>
<dbReference type="GO" id="GO:0005782">
    <property type="term" value="C:peroxisomal matrix"/>
    <property type="evidence" value="ECO:0007669"/>
    <property type="project" value="TreeGrafter"/>
</dbReference>
<dbReference type="InterPro" id="IPR029069">
    <property type="entry name" value="HotDog_dom_sf"/>
</dbReference>
<dbReference type="Proteomes" id="UP000030764">
    <property type="component" value="Unassembled WGS sequence"/>
</dbReference>
<feature type="domain" description="Acyl-CoA thioesterase 2 C-terminal" evidence="3">
    <location>
        <begin position="199"/>
        <end position="279"/>
    </location>
</feature>
<dbReference type="CDD" id="cd03444">
    <property type="entry name" value="Thioesterase_II_repeat1"/>
    <property type="match status" value="1"/>
</dbReference>
<protein>
    <recommendedName>
        <fullName evidence="3">Acyl-CoA thioesterase 2 C-terminal domain-containing protein</fullName>
    </recommendedName>
</protein>
<evidence type="ECO:0000313" key="4">
    <source>
        <dbReference type="EMBL" id="KFD58242.1"/>
    </source>
</evidence>
<dbReference type="GO" id="GO:0006637">
    <property type="term" value="P:acyl-CoA metabolic process"/>
    <property type="evidence" value="ECO:0007669"/>
    <property type="project" value="InterPro"/>
</dbReference>
<reference evidence="4 5" key="1">
    <citation type="journal article" date="2014" name="Nat. Genet.">
        <title>Genome and transcriptome of the porcine whipworm Trichuris suis.</title>
        <authorList>
            <person name="Jex A.R."/>
            <person name="Nejsum P."/>
            <person name="Schwarz E.M."/>
            <person name="Hu L."/>
            <person name="Young N.D."/>
            <person name="Hall R.S."/>
            <person name="Korhonen P.K."/>
            <person name="Liao S."/>
            <person name="Thamsborg S."/>
            <person name="Xia J."/>
            <person name="Xu P."/>
            <person name="Wang S."/>
            <person name="Scheerlinck J.P."/>
            <person name="Hofmann A."/>
            <person name="Sternberg P.W."/>
            <person name="Wang J."/>
            <person name="Gasser R.B."/>
        </authorList>
    </citation>
    <scope>NUCLEOTIDE SEQUENCE [LARGE SCALE GENOMIC DNA]</scope>
    <source>
        <strain evidence="4">DCEP-RM93M</strain>
    </source>
</reference>
<dbReference type="InterPro" id="IPR042171">
    <property type="entry name" value="Acyl-CoA_hotdog"/>
</dbReference>
<dbReference type="GO" id="GO:0047617">
    <property type="term" value="F:fatty acyl-CoA hydrolase activity"/>
    <property type="evidence" value="ECO:0007669"/>
    <property type="project" value="InterPro"/>
</dbReference>
<comment type="similarity">
    <text evidence="1">Belongs to the C/M/P thioester hydrolase family.</text>
</comment>
<organism evidence="4 5">
    <name type="scientific">Trichuris suis</name>
    <name type="common">pig whipworm</name>
    <dbReference type="NCBI Taxonomy" id="68888"/>
    <lineage>
        <taxon>Eukaryota</taxon>
        <taxon>Metazoa</taxon>
        <taxon>Ecdysozoa</taxon>
        <taxon>Nematoda</taxon>
        <taxon>Enoplea</taxon>
        <taxon>Dorylaimia</taxon>
        <taxon>Trichinellida</taxon>
        <taxon>Trichuridae</taxon>
        <taxon>Trichuris</taxon>
    </lineage>
</organism>
<evidence type="ECO:0000256" key="2">
    <source>
        <dbReference type="SAM" id="MobiDB-lite"/>
    </source>
</evidence>
<dbReference type="AlphaFoldDB" id="A0A085MLZ6"/>
<feature type="compositionally biased region" description="Basic and acidic residues" evidence="2">
    <location>
        <begin position="137"/>
        <end position="148"/>
    </location>
</feature>
<dbReference type="EMBL" id="KL363185">
    <property type="protein sequence ID" value="KFD58242.1"/>
    <property type="molecule type" value="Genomic_DNA"/>
</dbReference>
<dbReference type="InterPro" id="IPR025652">
    <property type="entry name" value="TesB_C"/>
</dbReference>
<dbReference type="Pfam" id="PF02551">
    <property type="entry name" value="Acyl_CoA_thio"/>
    <property type="match status" value="1"/>
</dbReference>
<dbReference type="Gene3D" id="2.40.160.210">
    <property type="entry name" value="Acyl-CoA thioesterase, double hotdog domain"/>
    <property type="match status" value="1"/>
</dbReference>
<gene>
    <name evidence="4" type="ORF">M513_01005</name>
</gene>
<proteinExistence type="inferred from homology"/>
<dbReference type="PANTHER" id="PTHR11066:SF48">
    <property type="entry name" value="ACYL-COA THIOESTERASE II"/>
    <property type="match status" value="1"/>
</dbReference>